<dbReference type="AlphaFoldDB" id="A0AAI8W2I4"/>
<dbReference type="SUPFAM" id="SSF51905">
    <property type="entry name" value="FAD/NAD(P)-binding domain"/>
    <property type="match status" value="1"/>
</dbReference>
<keyword evidence="3" id="KW-1185">Reference proteome</keyword>
<comment type="caution">
    <text evidence="2">The sequence shown here is derived from an EMBL/GenBank/DDBJ whole genome shotgun (WGS) entry which is preliminary data.</text>
</comment>
<dbReference type="GO" id="GO:0016491">
    <property type="term" value="F:oxidoreductase activity"/>
    <property type="evidence" value="ECO:0007669"/>
    <property type="project" value="InterPro"/>
</dbReference>
<name>A0AAI8W2I4_9PEZI</name>
<evidence type="ECO:0000259" key="1">
    <source>
        <dbReference type="Pfam" id="PF07992"/>
    </source>
</evidence>
<dbReference type="PANTHER" id="PTHR38688:SF1">
    <property type="entry name" value="FAD_NAD(P)-BINDING DOMAIN-CONTAINING PROTEIN"/>
    <property type="match status" value="1"/>
</dbReference>
<dbReference type="EMBL" id="CAVMBE010000002">
    <property type="protein sequence ID" value="CAK3787144.1"/>
    <property type="molecule type" value="Genomic_DNA"/>
</dbReference>
<dbReference type="PRINTS" id="PR00368">
    <property type="entry name" value="FADPNR"/>
</dbReference>
<reference evidence="2" key="1">
    <citation type="submission" date="2023-11" db="EMBL/GenBank/DDBJ databases">
        <authorList>
            <person name="Alioto T."/>
            <person name="Alioto T."/>
            <person name="Gomez Garrido J."/>
        </authorList>
    </citation>
    <scope>NUCLEOTIDE SEQUENCE</scope>
</reference>
<dbReference type="PANTHER" id="PTHR38688">
    <property type="entry name" value="PYR_REDOX_2 DOMAIN-CONTAINING PROTEIN"/>
    <property type="match status" value="1"/>
</dbReference>
<evidence type="ECO:0000313" key="3">
    <source>
        <dbReference type="Proteomes" id="UP001296104"/>
    </source>
</evidence>
<proteinExistence type="predicted"/>
<dbReference type="InterPro" id="IPR023753">
    <property type="entry name" value="FAD/NAD-binding_dom"/>
</dbReference>
<protein>
    <submittedName>
        <fullName evidence="2">Uncharacterized protein RCC_00706</fullName>
    </submittedName>
</protein>
<evidence type="ECO:0000313" key="2">
    <source>
        <dbReference type="EMBL" id="CAK3787144.1"/>
    </source>
</evidence>
<gene>
    <name evidence="2" type="ORF">LECACI_7A000650</name>
</gene>
<dbReference type="Pfam" id="PF07992">
    <property type="entry name" value="Pyr_redox_2"/>
    <property type="match status" value="1"/>
</dbReference>
<dbReference type="Gene3D" id="3.50.50.60">
    <property type="entry name" value="FAD/NAD(P)-binding domain"/>
    <property type="match status" value="1"/>
</dbReference>
<dbReference type="InterPro" id="IPR053275">
    <property type="entry name" value="Agnestin_monoxygenase"/>
</dbReference>
<accession>A0AAI8W2I4</accession>
<organism evidence="2 3">
    <name type="scientific">Lecanosticta acicola</name>
    <dbReference type="NCBI Taxonomy" id="111012"/>
    <lineage>
        <taxon>Eukaryota</taxon>
        <taxon>Fungi</taxon>
        <taxon>Dikarya</taxon>
        <taxon>Ascomycota</taxon>
        <taxon>Pezizomycotina</taxon>
        <taxon>Dothideomycetes</taxon>
        <taxon>Dothideomycetidae</taxon>
        <taxon>Mycosphaerellales</taxon>
        <taxon>Mycosphaerellaceae</taxon>
        <taxon>Lecanosticta</taxon>
    </lineage>
</organism>
<dbReference type="InterPro" id="IPR036188">
    <property type="entry name" value="FAD/NAD-bd_sf"/>
</dbReference>
<dbReference type="Proteomes" id="UP001296104">
    <property type="component" value="Unassembled WGS sequence"/>
</dbReference>
<sequence length="453" mass="49111">MTSASSFSTDTRPGAMRVDSVVSFTQSRRASTNSGPYEAVVVGAGPAGITAVGNLLESRIEPVLWVDDAFNGGRVNKYYREVPSNTKVKLFIDFATAVTPFRKIVSGVPSRDRWEEPSASDGVAVGNKPDRLQDLRQLDAEKGCRLSHAADMCLLLTEGLKKTPGVVAQQGRVAEASLDESSQIWTINIERQSHPVQSKRIVLCTGASPTDPPLPVEPEGLEHLHLDTALSPTKLSQILSPLGPTTVAVIGASHSAVLVLMNLSRLSLSSKPDLKIKWFTRHPLRYAEYEESFIARDNTGLKGQAAQWAKDNLEPETLPNSPVSQCITKIAHDKGGEKEIYAEHLPGCAFVVQAIGYRSDPTPILKLGGEAITPVFDHEKGIFHHVKKLSHEGAPEGLKPLPGVYGAGIAFPERVVDRKYGHEEMNVGFFKFMKAVKKWVPGWKAVGGGEATV</sequence>
<feature type="domain" description="FAD/NAD(P)-binding" evidence="1">
    <location>
        <begin position="38"/>
        <end position="261"/>
    </location>
</feature>